<name>A0AAJ1WRG3_9BACL</name>
<organism evidence="1 2">
    <name type="scientific">Croceifilum oryzae</name>
    <dbReference type="NCBI Taxonomy" id="1553429"/>
    <lineage>
        <taxon>Bacteria</taxon>
        <taxon>Bacillati</taxon>
        <taxon>Bacillota</taxon>
        <taxon>Bacilli</taxon>
        <taxon>Bacillales</taxon>
        <taxon>Thermoactinomycetaceae</taxon>
        <taxon>Croceifilum</taxon>
    </lineage>
</organism>
<dbReference type="Proteomes" id="UP001238450">
    <property type="component" value="Unassembled WGS sequence"/>
</dbReference>
<gene>
    <name evidence="1" type="ORF">J2Z48_000712</name>
</gene>
<proteinExistence type="predicted"/>
<keyword evidence="2" id="KW-1185">Reference proteome</keyword>
<dbReference type="RefSeq" id="WP_307251103.1">
    <property type="nucleotide sequence ID" value="NZ_JAUSUV010000003.1"/>
</dbReference>
<evidence type="ECO:0000313" key="2">
    <source>
        <dbReference type="Proteomes" id="UP001238450"/>
    </source>
</evidence>
<dbReference type="AlphaFoldDB" id="A0AAJ1WRG3"/>
<sequence>MLRFHIKAKSLEALKCSRLALKQVFDLEERRTTKLPDETTEAVYVAIRRKTEQTLVITTDTKVKIYLPNITWKKFKMDNNTIFYGRGYDIFSIRLVFPSLI</sequence>
<comment type="caution">
    <text evidence="1">The sequence shown here is derived from an EMBL/GenBank/DDBJ whole genome shotgun (WGS) entry which is preliminary data.</text>
</comment>
<dbReference type="EMBL" id="JAUSUV010000003">
    <property type="protein sequence ID" value="MDQ0416545.1"/>
    <property type="molecule type" value="Genomic_DNA"/>
</dbReference>
<protein>
    <submittedName>
        <fullName evidence="1">Uncharacterized protein</fullName>
    </submittedName>
</protein>
<reference evidence="1 2" key="1">
    <citation type="submission" date="2023-07" db="EMBL/GenBank/DDBJ databases">
        <title>Genomic Encyclopedia of Type Strains, Phase IV (KMG-IV): sequencing the most valuable type-strain genomes for metagenomic binning, comparative biology and taxonomic classification.</title>
        <authorList>
            <person name="Goeker M."/>
        </authorList>
    </citation>
    <scope>NUCLEOTIDE SEQUENCE [LARGE SCALE GENOMIC DNA]</scope>
    <source>
        <strain evidence="1 2">DSM 46876</strain>
    </source>
</reference>
<evidence type="ECO:0000313" key="1">
    <source>
        <dbReference type="EMBL" id="MDQ0416545.1"/>
    </source>
</evidence>
<accession>A0AAJ1WRG3</accession>